<evidence type="ECO:0000313" key="2">
    <source>
        <dbReference type="EMBL" id="EYC51695.1"/>
    </source>
</evidence>
<feature type="compositionally biased region" description="Polar residues" evidence="1">
    <location>
        <begin position="355"/>
        <end position="368"/>
    </location>
</feature>
<gene>
    <name evidence="2" type="ORF">AZ34_11810</name>
</gene>
<dbReference type="EMBL" id="JEMG01000001">
    <property type="protein sequence ID" value="EYC51695.1"/>
    <property type="molecule type" value="Genomic_DNA"/>
</dbReference>
<dbReference type="eggNOG" id="COG5301">
    <property type="taxonomic scope" value="Bacteria"/>
</dbReference>
<dbReference type="Proteomes" id="UP000023268">
    <property type="component" value="Unassembled WGS sequence"/>
</dbReference>
<protein>
    <submittedName>
        <fullName evidence="2">Tail fiber protein</fullName>
    </submittedName>
</protein>
<reference evidence="2 3" key="1">
    <citation type="submission" date="2014-02" db="EMBL/GenBank/DDBJ databases">
        <title>Draft Genome of Hylemonella gracilis isolated from the Niagara River.</title>
        <authorList>
            <person name="Pawlowski D.R."/>
            <person name="Koudelka G.B."/>
        </authorList>
    </citation>
    <scope>NUCLEOTIDE SEQUENCE [LARGE SCALE GENOMIC DNA]</scope>
    <source>
        <strain evidence="2 3">Niagara R</strain>
    </source>
</reference>
<organism evidence="2 3">
    <name type="scientific">Hylemonella gracilis str. Niagara R</name>
    <dbReference type="NCBI Taxonomy" id="1458275"/>
    <lineage>
        <taxon>Bacteria</taxon>
        <taxon>Pseudomonadati</taxon>
        <taxon>Pseudomonadota</taxon>
        <taxon>Betaproteobacteria</taxon>
        <taxon>Burkholderiales</taxon>
        <taxon>Comamonadaceae</taxon>
        <taxon>Hylemonella</taxon>
    </lineage>
</organism>
<dbReference type="OrthoDB" id="6057599at2"/>
<proteinExistence type="predicted"/>
<sequence length="398" mass="41852">MQRIDTLTKAEDLFGPGKHGFKDGNPGEGILPTGLNAKYFNITQEEIASLVEWAGIVLNEADSTQLRQALIAKFQAKHAILTALAGLAGTANKLPYFTGADTMALATVFELGAAPLDSAALTGSPTAPTPAFGLNNNRIATMAALQAVRADILGGAAPELLNQIAELAAAIGNDPNFAVTLATQLGQRPKKYAKNALPVVDEGPIIVVGGDGVWEWSASAYYTGYRHPRCGEPIFGVTAAPRPFELPGLGGLFDKAAYPQLWGQVQESGLVVSQAQYDAELGAYWFVNVSATQFRVPNMLGPNSWGMFPRWAAGGVDADTANAIALGTRKLDTMQGHFHGPSSIGISVDLIGQSGTNRNVPQGASTTGGPVADTQHGIPRVGMETSGRFIAFYPRIHV</sequence>
<dbReference type="RefSeq" id="WP_051509737.1">
    <property type="nucleotide sequence ID" value="NZ_JEMG01000001.1"/>
</dbReference>
<evidence type="ECO:0000313" key="3">
    <source>
        <dbReference type="Proteomes" id="UP000023268"/>
    </source>
</evidence>
<comment type="caution">
    <text evidence="2">The sequence shown here is derived from an EMBL/GenBank/DDBJ whole genome shotgun (WGS) entry which is preliminary data.</text>
</comment>
<accession>A0A016XIH1</accession>
<dbReference type="STRING" id="1458275.AZ34_11810"/>
<feature type="region of interest" description="Disordered" evidence="1">
    <location>
        <begin position="355"/>
        <end position="379"/>
    </location>
</feature>
<evidence type="ECO:0000256" key="1">
    <source>
        <dbReference type="SAM" id="MobiDB-lite"/>
    </source>
</evidence>
<dbReference type="AlphaFoldDB" id="A0A016XIH1"/>
<name>A0A016XIH1_9BURK</name>